<organism evidence="2 3">
    <name type="scientific">Thiothrix eikelboomii</name>
    <dbReference type="NCBI Taxonomy" id="92487"/>
    <lineage>
        <taxon>Bacteria</taxon>
        <taxon>Pseudomonadati</taxon>
        <taxon>Pseudomonadota</taxon>
        <taxon>Gammaproteobacteria</taxon>
        <taxon>Thiotrichales</taxon>
        <taxon>Thiotrichaceae</taxon>
        <taxon>Thiothrix</taxon>
    </lineage>
</organism>
<dbReference type="AlphaFoldDB" id="A0A1T4VZ28"/>
<name>A0A1T4VZ28_9GAMM</name>
<dbReference type="Pfam" id="PF11249">
    <property type="entry name" value="DUF3047"/>
    <property type="match status" value="1"/>
</dbReference>
<dbReference type="EMBL" id="FUYB01000002">
    <property type="protein sequence ID" value="SKA70058.1"/>
    <property type="molecule type" value="Genomic_DNA"/>
</dbReference>
<dbReference type="STRING" id="92487.SAMN02745130_00647"/>
<feature type="signal peptide" evidence="1">
    <location>
        <begin position="1"/>
        <end position="19"/>
    </location>
</feature>
<evidence type="ECO:0008006" key="4">
    <source>
        <dbReference type="Google" id="ProtNLM"/>
    </source>
</evidence>
<sequence length="215" mass="23671">MVKIWSVLSACLLSTNLLAAEANPLIGEFSARQLAAWDSKSFKGVTQYQLVQDGQRWVLSAKSQAAASGLTRKIKVDLTQTPFLNWSWRVDQPLPALNEQTKAGDDYAARLYVIVDGGLLVWNSKAVNYVWSGSSARGATWGNAYLPKNAQMLAVRGKQDKTGVWITEKRNVRADFQKLYGVDIQTIDGVALMTDSDNSKSEAAAKYGDIFFSAR</sequence>
<gene>
    <name evidence="2" type="ORF">SAMN02745130_00647</name>
</gene>
<proteinExistence type="predicted"/>
<dbReference type="OrthoDB" id="9775969at2"/>
<keyword evidence="1" id="KW-0732">Signal</keyword>
<dbReference type="RefSeq" id="WP_078921127.1">
    <property type="nucleotide sequence ID" value="NZ_FUYB01000002.1"/>
</dbReference>
<evidence type="ECO:0000256" key="1">
    <source>
        <dbReference type="SAM" id="SignalP"/>
    </source>
</evidence>
<reference evidence="2 3" key="1">
    <citation type="submission" date="2017-02" db="EMBL/GenBank/DDBJ databases">
        <authorList>
            <person name="Peterson S.W."/>
        </authorList>
    </citation>
    <scope>NUCLEOTIDE SEQUENCE [LARGE SCALE GENOMIC DNA]</scope>
    <source>
        <strain evidence="2 3">ATCC 49788</strain>
    </source>
</reference>
<dbReference type="InterPro" id="IPR021409">
    <property type="entry name" value="DUF3047"/>
</dbReference>
<accession>A0A1T4VZ28</accession>
<protein>
    <recommendedName>
        <fullName evidence="4">DUF3047 domain-containing protein</fullName>
    </recommendedName>
</protein>
<feature type="chain" id="PRO_5013024351" description="DUF3047 domain-containing protein" evidence="1">
    <location>
        <begin position="20"/>
        <end position="215"/>
    </location>
</feature>
<evidence type="ECO:0000313" key="2">
    <source>
        <dbReference type="EMBL" id="SKA70058.1"/>
    </source>
</evidence>
<keyword evidence="3" id="KW-1185">Reference proteome</keyword>
<dbReference type="Proteomes" id="UP000190460">
    <property type="component" value="Unassembled WGS sequence"/>
</dbReference>
<evidence type="ECO:0000313" key="3">
    <source>
        <dbReference type="Proteomes" id="UP000190460"/>
    </source>
</evidence>